<dbReference type="Proteomes" id="UP001500280">
    <property type="component" value="Unassembled WGS sequence"/>
</dbReference>
<dbReference type="InterPro" id="IPR054384">
    <property type="entry name" value="SecDF_P1_head"/>
</dbReference>
<feature type="transmembrane region" description="Helical" evidence="1">
    <location>
        <begin position="21"/>
        <end position="43"/>
    </location>
</feature>
<protein>
    <recommendedName>
        <fullName evidence="2">SecDF P1 head subdomain domain-containing protein</fullName>
    </recommendedName>
</protein>
<proteinExistence type="predicted"/>
<dbReference type="EMBL" id="BAAANF010000002">
    <property type="protein sequence ID" value="GAA1664863.1"/>
    <property type="molecule type" value="Genomic_DNA"/>
</dbReference>
<keyword evidence="1" id="KW-0472">Membrane</keyword>
<gene>
    <name evidence="3" type="ORF">GCM10009745_03290</name>
</gene>
<comment type="caution">
    <text evidence="3">The sequence shown here is derived from an EMBL/GenBank/DDBJ whole genome shotgun (WGS) entry which is preliminary data.</text>
</comment>
<feature type="domain" description="SecDF P1 head subdomain" evidence="2">
    <location>
        <begin position="88"/>
        <end position="188"/>
    </location>
</feature>
<dbReference type="RefSeq" id="WP_344144372.1">
    <property type="nucleotide sequence ID" value="NZ_BAAANF010000002.1"/>
</dbReference>
<evidence type="ECO:0000313" key="4">
    <source>
        <dbReference type="Proteomes" id="UP001500280"/>
    </source>
</evidence>
<keyword evidence="1" id="KW-0812">Transmembrane</keyword>
<sequence>MAQSYPPPQLGAPIKRSRGPVVLFVLLVVVLIAALAGIVVIVLKRVNEEPPPAKPAAANTLQFRRVVKLEPNACAKAPTVANVRCSADGTKYTLGKVELDGTHVTDVQASADTQGTGWLVTLTLDSAGTKTFATLTGQLVKAKPPANQLAIVVNDRVVSAPSVSAPITAGRVQISGNFTSKQAKQLVADITG</sequence>
<name>A0ABN2G4H4_9ACTN</name>
<evidence type="ECO:0000259" key="2">
    <source>
        <dbReference type="Pfam" id="PF22599"/>
    </source>
</evidence>
<dbReference type="Pfam" id="PF22599">
    <property type="entry name" value="SecDF_P1_head"/>
    <property type="match status" value="1"/>
</dbReference>
<organism evidence="3 4">
    <name type="scientific">Kribbella yunnanensis</name>
    <dbReference type="NCBI Taxonomy" id="190194"/>
    <lineage>
        <taxon>Bacteria</taxon>
        <taxon>Bacillati</taxon>
        <taxon>Actinomycetota</taxon>
        <taxon>Actinomycetes</taxon>
        <taxon>Propionibacteriales</taxon>
        <taxon>Kribbellaceae</taxon>
        <taxon>Kribbella</taxon>
    </lineage>
</organism>
<dbReference type="Gene3D" id="3.30.1360.200">
    <property type="match status" value="1"/>
</dbReference>
<reference evidence="3 4" key="1">
    <citation type="journal article" date="2019" name="Int. J. Syst. Evol. Microbiol.">
        <title>The Global Catalogue of Microorganisms (GCM) 10K type strain sequencing project: providing services to taxonomists for standard genome sequencing and annotation.</title>
        <authorList>
            <consortium name="The Broad Institute Genomics Platform"/>
            <consortium name="The Broad Institute Genome Sequencing Center for Infectious Disease"/>
            <person name="Wu L."/>
            <person name="Ma J."/>
        </authorList>
    </citation>
    <scope>NUCLEOTIDE SEQUENCE [LARGE SCALE GENOMIC DNA]</scope>
    <source>
        <strain evidence="3 4">JCM 14307</strain>
    </source>
</reference>
<keyword evidence="1" id="KW-1133">Transmembrane helix</keyword>
<evidence type="ECO:0000313" key="3">
    <source>
        <dbReference type="EMBL" id="GAA1664863.1"/>
    </source>
</evidence>
<keyword evidence="4" id="KW-1185">Reference proteome</keyword>
<evidence type="ECO:0000256" key="1">
    <source>
        <dbReference type="SAM" id="Phobius"/>
    </source>
</evidence>
<accession>A0ABN2G4H4</accession>